<protein>
    <submittedName>
        <fullName evidence="1">Uncharacterized protein</fullName>
    </submittedName>
</protein>
<evidence type="ECO:0000313" key="2">
    <source>
        <dbReference type="Proteomes" id="UP000753256"/>
    </source>
</evidence>
<dbReference type="AlphaFoldDB" id="A0A921IU32"/>
<dbReference type="EMBL" id="DYUZ01000009">
    <property type="protein sequence ID" value="HJG36701.1"/>
    <property type="molecule type" value="Genomic_DNA"/>
</dbReference>
<name>A0A921IU32_9ACTN</name>
<comment type="caution">
    <text evidence="1">The sequence shown here is derived from an EMBL/GenBank/DDBJ whole genome shotgun (WGS) entry which is preliminary data.</text>
</comment>
<reference evidence="1" key="1">
    <citation type="journal article" date="2021" name="PeerJ">
        <title>Extensive microbial diversity within the chicken gut microbiome revealed by metagenomics and culture.</title>
        <authorList>
            <person name="Gilroy R."/>
            <person name="Ravi A."/>
            <person name="Getino M."/>
            <person name="Pursley I."/>
            <person name="Horton D.L."/>
            <person name="Alikhan N.F."/>
            <person name="Baker D."/>
            <person name="Gharbi K."/>
            <person name="Hall N."/>
            <person name="Watson M."/>
            <person name="Adriaenssens E.M."/>
            <person name="Foster-Nyarko E."/>
            <person name="Jarju S."/>
            <person name="Secka A."/>
            <person name="Antonio M."/>
            <person name="Oren A."/>
            <person name="Chaudhuri R.R."/>
            <person name="La Ragione R."/>
            <person name="Hildebrand F."/>
            <person name="Pallen M.J."/>
        </authorList>
    </citation>
    <scope>NUCLEOTIDE SEQUENCE</scope>
    <source>
        <strain evidence="1">ChiHjej13B12-9602</strain>
    </source>
</reference>
<organism evidence="1 2">
    <name type="scientific">Enorma phocaeensis</name>
    <dbReference type="NCBI Taxonomy" id="1871019"/>
    <lineage>
        <taxon>Bacteria</taxon>
        <taxon>Bacillati</taxon>
        <taxon>Actinomycetota</taxon>
        <taxon>Coriobacteriia</taxon>
        <taxon>Coriobacteriales</taxon>
        <taxon>Coriobacteriaceae</taxon>
        <taxon>Enorma</taxon>
    </lineage>
</organism>
<gene>
    <name evidence="1" type="ORF">K8V70_02390</name>
</gene>
<sequence>MLDTLYPGFVNMQPGHGVIGLHPREAAFVQHVLDLDQETFGTDGYTRRELPAGSFDPAGIALRACQTKRTREAYKNEPIIAFEAPYDQDECDDIMREMYQIPMMSCWAQHLEHDLGYAPEVPSSELTAFAELPETPIMGHIYGNSETVAYIAWLLTEKLGVSASWRNQLTPDERIAAERLIAESHKRTNGYYVNDYSLGVLDVPRDQDACDELTRAIRCAPFLPESIVCEAHFYGVGDNDIDLDELRDMMPIFPAVDDDPTLPSAEETDRAFKAFANKPL</sequence>
<reference evidence="1" key="2">
    <citation type="submission" date="2021-09" db="EMBL/GenBank/DDBJ databases">
        <authorList>
            <person name="Gilroy R."/>
        </authorList>
    </citation>
    <scope>NUCLEOTIDE SEQUENCE</scope>
    <source>
        <strain evidence="1">ChiHjej13B12-9602</strain>
    </source>
</reference>
<proteinExistence type="predicted"/>
<dbReference type="Proteomes" id="UP000753256">
    <property type="component" value="Unassembled WGS sequence"/>
</dbReference>
<evidence type="ECO:0000313" key="1">
    <source>
        <dbReference type="EMBL" id="HJG36701.1"/>
    </source>
</evidence>
<dbReference type="RefSeq" id="WP_273189019.1">
    <property type="nucleotide sequence ID" value="NZ_DYUZ01000009.1"/>
</dbReference>
<accession>A0A921IU32</accession>